<proteinExistence type="predicted"/>
<dbReference type="Proteomes" id="UP000887579">
    <property type="component" value="Unplaced"/>
</dbReference>
<name>A0AC34FLU3_9BILA</name>
<accession>A0AC34FLU3</accession>
<protein>
    <submittedName>
        <fullName evidence="2">Uncharacterized protein</fullName>
    </submittedName>
</protein>
<evidence type="ECO:0000313" key="1">
    <source>
        <dbReference type="Proteomes" id="UP000887579"/>
    </source>
</evidence>
<evidence type="ECO:0000313" key="2">
    <source>
        <dbReference type="WBParaSite" id="ES5_v2.g18275.t1"/>
    </source>
</evidence>
<sequence length="351" mass="42055">MDKNSRYEIHGMFNKNVTIEDLCFPNNLLEFYLYFYENLNTNRHLPQKIIKRNKEMKKLYEKIKAVKENEEAWIKAMEEADDIDFVKQNLEKKLGEDLTNKKLWILYIKYLKEYDIKELLQVYSKYCRFFVDDVGMKEEYQKAAKKYGKVAVAWNNAFSFEKSDEKVATQNFPFQSRLIDYIGETAKAQVLQKLNFSCKYFYNKYRIPVCNYLFILTSGPAWATFDIEEEALIFHSNTMKEVHFNNLYIMTRFHYHHNIPLCSLIPKLYKCDAKYIDISDEQLTMDEFKFFIGHGNVNDLRFCRLKITDGNGEQLFVEDILAFTPKLQYLMQVFSKYRFKMAKGLSRYLEM</sequence>
<organism evidence="1 2">
    <name type="scientific">Panagrolaimus sp. ES5</name>
    <dbReference type="NCBI Taxonomy" id="591445"/>
    <lineage>
        <taxon>Eukaryota</taxon>
        <taxon>Metazoa</taxon>
        <taxon>Ecdysozoa</taxon>
        <taxon>Nematoda</taxon>
        <taxon>Chromadorea</taxon>
        <taxon>Rhabditida</taxon>
        <taxon>Tylenchina</taxon>
        <taxon>Panagrolaimomorpha</taxon>
        <taxon>Panagrolaimoidea</taxon>
        <taxon>Panagrolaimidae</taxon>
        <taxon>Panagrolaimus</taxon>
    </lineage>
</organism>
<dbReference type="WBParaSite" id="ES5_v2.g18275.t1">
    <property type="protein sequence ID" value="ES5_v2.g18275.t1"/>
    <property type="gene ID" value="ES5_v2.g18275"/>
</dbReference>
<reference evidence="2" key="1">
    <citation type="submission" date="2022-11" db="UniProtKB">
        <authorList>
            <consortium name="WormBaseParasite"/>
        </authorList>
    </citation>
    <scope>IDENTIFICATION</scope>
</reference>